<sequence length="72" mass="8237">MFKDVLNSFGNYTFYAEIALIIFFVVFVAVGIRVMMKPKGEMDHMADLPNEKDDGPVGEEMREEEEDEGTDK</sequence>
<evidence type="ECO:0000256" key="2">
    <source>
        <dbReference type="SAM" id="Phobius"/>
    </source>
</evidence>
<feature type="region of interest" description="Disordered" evidence="1">
    <location>
        <begin position="43"/>
        <end position="72"/>
    </location>
</feature>
<accession>A0A517YPF3</accession>
<protein>
    <recommendedName>
        <fullName evidence="5">Cbb3-type cytochrome c oxidase subunit 3</fullName>
    </recommendedName>
</protein>
<dbReference type="EMBL" id="CP036425">
    <property type="protein sequence ID" value="QDU32099.1"/>
    <property type="molecule type" value="Genomic_DNA"/>
</dbReference>
<reference evidence="3 4" key="1">
    <citation type="submission" date="2019-02" db="EMBL/GenBank/DDBJ databases">
        <title>Deep-cultivation of Planctomycetes and their phenomic and genomic characterization uncovers novel biology.</title>
        <authorList>
            <person name="Wiegand S."/>
            <person name="Jogler M."/>
            <person name="Boedeker C."/>
            <person name="Pinto D."/>
            <person name="Vollmers J."/>
            <person name="Rivas-Marin E."/>
            <person name="Kohn T."/>
            <person name="Peeters S.H."/>
            <person name="Heuer A."/>
            <person name="Rast P."/>
            <person name="Oberbeckmann S."/>
            <person name="Bunk B."/>
            <person name="Jeske O."/>
            <person name="Meyerdierks A."/>
            <person name="Storesund J.E."/>
            <person name="Kallscheuer N."/>
            <person name="Luecker S."/>
            <person name="Lage O.M."/>
            <person name="Pohl T."/>
            <person name="Merkel B.J."/>
            <person name="Hornburger P."/>
            <person name="Mueller R.-W."/>
            <person name="Bruemmer F."/>
            <person name="Labrenz M."/>
            <person name="Spormann A.M."/>
            <person name="Op den Camp H."/>
            <person name="Overmann J."/>
            <person name="Amann R."/>
            <person name="Jetten M.S.M."/>
            <person name="Mascher T."/>
            <person name="Medema M.H."/>
            <person name="Devos D.P."/>
            <person name="Kaster A.-K."/>
            <person name="Ovreas L."/>
            <person name="Rohde M."/>
            <person name="Galperin M.Y."/>
            <person name="Jogler C."/>
        </authorList>
    </citation>
    <scope>NUCLEOTIDE SEQUENCE [LARGE SCALE GENOMIC DNA]</scope>
    <source>
        <strain evidence="3 4">KS4</strain>
    </source>
</reference>
<feature type="compositionally biased region" description="Acidic residues" evidence="1">
    <location>
        <begin position="61"/>
        <end position="72"/>
    </location>
</feature>
<evidence type="ECO:0008006" key="5">
    <source>
        <dbReference type="Google" id="ProtNLM"/>
    </source>
</evidence>
<organism evidence="3 4">
    <name type="scientific">Poriferisphaera corsica</name>
    <dbReference type="NCBI Taxonomy" id="2528020"/>
    <lineage>
        <taxon>Bacteria</taxon>
        <taxon>Pseudomonadati</taxon>
        <taxon>Planctomycetota</taxon>
        <taxon>Phycisphaerae</taxon>
        <taxon>Phycisphaerales</taxon>
        <taxon>Phycisphaeraceae</taxon>
        <taxon>Poriferisphaera</taxon>
    </lineage>
</organism>
<feature type="transmembrane region" description="Helical" evidence="2">
    <location>
        <begin position="12"/>
        <end position="35"/>
    </location>
</feature>
<dbReference type="AlphaFoldDB" id="A0A517YPF3"/>
<dbReference type="Proteomes" id="UP000317369">
    <property type="component" value="Chromosome"/>
</dbReference>
<evidence type="ECO:0000313" key="3">
    <source>
        <dbReference type="EMBL" id="QDU32099.1"/>
    </source>
</evidence>
<keyword evidence="2" id="KW-0812">Transmembrane</keyword>
<keyword evidence="4" id="KW-1185">Reference proteome</keyword>
<evidence type="ECO:0000256" key="1">
    <source>
        <dbReference type="SAM" id="MobiDB-lite"/>
    </source>
</evidence>
<keyword evidence="2" id="KW-0472">Membrane</keyword>
<name>A0A517YPF3_9BACT</name>
<proteinExistence type="predicted"/>
<evidence type="ECO:0000313" key="4">
    <source>
        <dbReference type="Proteomes" id="UP000317369"/>
    </source>
</evidence>
<feature type="compositionally biased region" description="Basic and acidic residues" evidence="1">
    <location>
        <begin position="43"/>
        <end position="55"/>
    </location>
</feature>
<dbReference type="KEGG" id="pcor:KS4_01280"/>
<gene>
    <name evidence="3" type="ORF">KS4_01280</name>
</gene>
<keyword evidence="2" id="KW-1133">Transmembrane helix</keyword>